<keyword evidence="4" id="KW-1185">Reference proteome</keyword>
<evidence type="ECO:0000256" key="2">
    <source>
        <dbReference type="SAM" id="Phobius"/>
    </source>
</evidence>
<gene>
    <name evidence="3" type="ORF">DHL47_03065</name>
</gene>
<keyword evidence="2" id="KW-0472">Membrane</keyword>
<feature type="transmembrane region" description="Helical" evidence="2">
    <location>
        <begin position="123"/>
        <end position="140"/>
    </location>
</feature>
<name>A0ABS5AVM7_9STRE</name>
<keyword evidence="2" id="KW-0812">Transmembrane</keyword>
<dbReference type="EMBL" id="QFAY01000004">
    <property type="protein sequence ID" value="MBP2620328.1"/>
    <property type="molecule type" value="Genomic_DNA"/>
</dbReference>
<feature type="transmembrane region" description="Helical" evidence="2">
    <location>
        <begin position="382"/>
        <end position="401"/>
    </location>
</feature>
<protein>
    <submittedName>
        <fullName evidence="3">Conjugal transfer protein</fullName>
    </submittedName>
</protein>
<feature type="compositionally biased region" description="Basic and acidic residues" evidence="1">
    <location>
        <begin position="532"/>
        <end position="562"/>
    </location>
</feature>
<evidence type="ECO:0000256" key="1">
    <source>
        <dbReference type="SAM" id="MobiDB-lite"/>
    </source>
</evidence>
<comment type="caution">
    <text evidence="3">The sequence shown here is derived from an EMBL/GenBank/DDBJ whole genome shotgun (WGS) entry which is preliminary data.</text>
</comment>
<evidence type="ECO:0000313" key="4">
    <source>
        <dbReference type="Proteomes" id="UP001519349"/>
    </source>
</evidence>
<feature type="transmembrane region" description="Helical" evidence="2">
    <location>
        <begin position="37"/>
        <end position="60"/>
    </location>
</feature>
<reference evidence="3 4" key="1">
    <citation type="submission" date="2018-05" db="EMBL/GenBank/DDBJ databases">
        <title>Draft genome sequence of Streptococcus panodentis CCUG 70867T.</title>
        <authorList>
            <person name="Salva-Serra F."/>
            <person name="Mendez V."/>
            <person name="Jaen-Luchoro D."/>
            <person name="Gonzales-Siles L."/>
            <person name="Karlsson R."/>
            <person name="Engstrom-Jakobsson H."/>
            <person name="Busquets A."/>
            <person name="Gomila M."/>
            <person name="Pineiro-Iglesias B."/>
            <person name="Bennasar-Figueras A."/>
            <person name="Seeger M."/>
            <person name="Moore E."/>
        </authorList>
    </citation>
    <scope>NUCLEOTIDE SEQUENCE [LARGE SCALE GENOMIC DNA]</scope>
    <source>
        <strain evidence="3 4">CCUG 70867</strain>
    </source>
</reference>
<evidence type="ECO:0000313" key="3">
    <source>
        <dbReference type="EMBL" id="MBP2620328.1"/>
    </source>
</evidence>
<dbReference type="Proteomes" id="UP001519349">
    <property type="component" value="Unassembled WGS sequence"/>
</dbReference>
<proteinExistence type="predicted"/>
<organism evidence="3 4">
    <name type="scientific">Streptococcus panodentis</name>
    <dbReference type="NCBI Taxonomy" id="1581472"/>
    <lineage>
        <taxon>Bacteria</taxon>
        <taxon>Bacillati</taxon>
        <taxon>Bacillota</taxon>
        <taxon>Bacilli</taxon>
        <taxon>Lactobacillales</taxon>
        <taxon>Streptococcaceae</taxon>
        <taxon>Streptococcus</taxon>
    </lineage>
</organism>
<sequence length="623" mass="69691">MQEMFEKLKGVDIFSLKSYLEKTESIETSTIAMLNEVFVNLPFFLLNLVVGFFSLMIRIFEKIDLYGSYKQYVYNGSKAIWQSFTGAASGVAQGSLVFMLLMVLGFYLFFCFVLSSGSFSRKLLHVLAVVALGFAWFGTVSNTSGGLYILDTVDSIADTATEQIANISVPYGDNQNLKIGESMADSYIAETSYKAYLFVNTGQENGKYKNRQSGKEESFDDSKVLGSLDNSGKFKAVSSKDRADYVDDMGNKANDDEEKNRWVSAVFDFMFIKLFYVFFKTIEAIVIAIPIILIQLLNLIAQSLVLIMILLFPVALLVSFIPRMQDILFGVFKIMFGGLAFPAITSLLILSIFYLEKMIEGLLMQGFTGAIKDYGSLSTFNGLFRLMVGVVGKAIVYFLIWKYKAQLIEVLLGSRAKIVVNQVDDRMRQTMTEGKDRLVEASANAFEGAQKSTAFLMAGAGFGAGALAQSGKWLSNWFSGGRPMSEEEPEMPAGDSAPDLEDESGVSDIAQSSPDTPGVADSPFTYEGVDYEQVKADSRTEQDRTEFEELQSKRLSNRDKRKVDRLEKELENYQESEAMYEPQGSNPFIRNYRKTLPKDELLKNNIRRKNDIIEELSRLRGEG</sequence>
<feature type="region of interest" description="Disordered" evidence="1">
    <location>
        <begin position="478"/>
        <end position="562"/>
    </location>
</feature>
<feature type="transmembrane region" description="Helical" evidence="2">
    <location>
        <begin position="334"/>
        <end position="355"/>
    </location>
</feature>
<feature type="transmembrane region" description="Helical" evidence="2">
    <location>
        <begin position="274"/>
        <end position="294"/>
    </location>
</feature>
<feature type="transmembrane region" description="Helical" evidence="2">
    <location>
        <begin position="300"/>
        <end position="322"/>
    </location>
</feature>
<dbReference type="RefSeq" id="WP_209550840.1">
    <property type="nucleotide sequence ID" value="NZ_QFAY01000004.1"/>
</dbReference>
<keyword evidence="2" id="KW-1133">Transmembrane helix</keyword>
<feature type="transmembrane region" description="Helical" evidence="2">
    <location>
        <begin position="96"/>
        <end position="117"/>
    </location>
</feature>
<accession>A0ABS5AVM7</accession>